<dbReference type="Gene3D" id="3.40.50.850">
    <property type="entry name" value="Isochorismatase-like"/>
    <property type="match status" value="1"/>
</dbReference>
<accession>B8HT65</accession>
<keyword evidence="3" id="KW-0378">Hydrolase</keyword>
<evidence type="ECO:0000259" key="2">
    <source>
        <dbReference type="Pfam" id="PF00857"/>
    </source>
</evidence>
<dbReference type="KEGG" id="cyn:Cyan7425_1926"/>
<dbReference type="GO" id="GO:0016787">
    <property type="term" value="F:hydrolase activity"/>
    <property type="evidence" value="ECO:0007669"/>
    <property type="project" value="UniProtKB-KW"/>
</dbReference>
<dbReference type="PANTHER" id="PTHR43559:SF1">
    <property type="entry name" value="HYDROLASE"/>
    <property type="match status" value="1"/>
</dbReference>
<dbReference type="Pfam" id="PF00857">
    <property type="entry name" value="Isochorismatase"/>
    <property type="match status" value="1"/>
</dbReference>
<dbReference type="InterPro" id="IPR036380">
    <property type="entry name" value="Isochorismatase-like_sf"/>
</dbReference>
<keyword evidence="1" id="KW-0812">Transmembrane</keyword>
<dbReference type="InterPro" id="IPR000868">
    <property type="entry name" value="Isochorismatase-like_dom"/>
</dbReference>
<feature type="transmembrane region" description="Helical" evidence="1">
    <location>
        <begin position="153"/>
        <end position="172"/>
    </location>
</feature>
<gene>
    <name evidence="3" type="ordered locus">Cyan7425_1926</name>
</gene>
<dbReference type="PANTHER" id="PTHR43559">
    <property type="entry name" value="HYDROLASE YCAC-RELATED"/>
    <property type="match status" value="1"/>
</dbReference>
<dbReference type="eggNOG" id="COG1335">
    <property type="taxonomic scope" value="Bacteria"/>
</dbReference>
<evidence type="ECO:0000256" key="1">
    <source>
        <dbReference type="SAM" id="Phobius"/>
    </source>
</evidence>
<dbReference type="STRING" id="395961.Cyan7425_1926"/>
<name>B8HT65_CYAP4</name>
<dbReference type="SUPFAM" id="SSF52499">
    <property type="entry name" value="Isochorismatase-like hydrolases"/>
    <property type="match status" value="1"/>
</dbReference>
<reference evidence="3" key="1">
    <citation type="submission" date="2009-01" db="EMBL/GenBank/DDBJ databases">
        <title>Complete sequence of chromosome Cyanothece sp. PCC 7425.</title>
        <authorList>
            <consortium name="US DOE Joint Genome Institute"/>
            <person name="Lucas S."/>
            <person name="Copeland A."/>
            <person name="Lapidus A."/>
            <person name="Glavina del Rio T."/>
            <person name="Dalin E."/>
            <person name="Tice H."/>
            <person name="Bruce D."/>
            <person name="Goodwin L."/>
            <person name="Pitluck S."/>
            <person name="Sims D."/>
            <person name="Meineke L."/>
            <person name="Brettin T."/>
            <person name="Detter J.C."/>
            <person name="Han C."/>
            <person name="Larimer F."/>
            <person name="Land M."/>
            <person name="Hauser L."/>
            <person name="Kyrpides N."/>
            <person name="Ovchinnikova G."/>
            <person name="Liberton M."/>
            <person name="Stoeckel J."/>
            <person name="Banerjee A."/>
            <person name="Singh A."/>
            <person name="Page L."/>
            <person name="Sato H."/>
            <person name="Zhao L."/>
            <person name="Sherman L."/>
            <person name="Pakrasi H."/>
            <person name="Richardson P."/>
        </authorList>
    </citation>
    <scope>NUCLEOTIDE SEQUENCE</scope>
    <source>
        <strain evidence="3">PCC 7425</strain>
    </source>
</reference>
<organism evidence="3">
    <name type="scientific">Cyanothece sp. (strain PCC 7425 / ATCC 29141)</name>
    <dbReference type="NCBI Taxonomy" id="395961"/>
    <lineage>
        <taxon>Bacteria</taxon>
        <taxon>Bacillati</taxon>
        <taxon>Cyanobacteriota</taxon>
        <taxon>Cyanophyceae</taxon>
        <taxon>Gomontiellales</taxon>
        <taxon>Cyanothecaceae</taxon>
        <taxon>Cyanothece</taxon>
    </lineage>
</organism>
<keyword evidence="1" id="KW-1133">Transmembrane helix</keyword>
<feature type="transmembrane region" description="Helical" evidence="1">
    <location>
        <begin position="110"/>
        <end position="133"/>
    </location>
</feature>
<keyword evidence="1" id="KW-0472">Membrane</keyword>
<protein>
    <submittedName>
        <fullName evidence="3">Isochorismatase hydrolase</fullName>
    </submittedName>
</protein>
<sequence length="225" mass="24641">MVERNPFAEPLTPENAALILVDHQVGLFQFLPSVEPLKLKNNIIALAKVAQRFNLPTLLTTSWPQGPNGPTMPELVALFPDHEIIDRDTVKFWDHPPSVAAVEKMNRKKLIIAALDTTTCLSFAAIYGVQQGYDVYAVMDASSTFDQLNEQAAMIRMAMAGVVVTTWVPVLAELANNTVRNGVHIADLLTEHTGSYGAAWNNFVSTAKTAELVQSQLDAARHAHP</sequence>
<proteinExistence type="predicted"/>
<dbReference type="OrthoDB" id="9789777at2"/>
<dbReference type="AlphaFoldDB" id="B8HT65"/>
<dbReference type="EMBL" id="CP001344">
    <property type="protein sequence ID" value="ACL44291.1"/>
    <property type="molecule type" value="Genomic_DNA"/>
</dbReference>
<feature type="domain" description="Isochorismatase-like" evidence="2">
    <location>
        <begin position="16"/>
        <end position="167"/>
    </location>
</feature>
<dbReference type="InterPro" id="IPR053152">
    <property type="entry name" value="Hydrolase_YcaC-like"/>
</dbReference>
<dbReference type="HOGENOM" id="CLU_066901_1_1_3"/>
<evidence type="ECO:0000313" key="3">
    <source>
        <dbReference type="EMBL" id="ACL44291.1"/>
    </source>
</evidence>